<organism evidence="2">
    <name type="scientific">bioreactor metagenome</name>
    <dbReference type="NCBI Taxonomy" id="1076179"/>
    <lineage>
        <taxon>unclassified sequences</taxon>
        <taxon>metagenomes</taxon>
        <taxon>ecological metagenomes</taxon>
    </lineage>
</organism>
<evidence type="ECO:0000256" key="1">
    <source>
        <dbReference type="SAM" id="Phobius"/>
    </source>
</evidence>
<keyword evidence="1" id="KW-0472">Membrane</keyword>
<gene>
    <name evidence="2" type="ORF">SDC9_90699</name>
</gene>
<keyword evidence="1" id="KW-1133">Transmembrane helix</keyword>
<keyword evidence="1" id="KW-0812">Transmembrane</keyword>
<sequence>MIFSRTPLPIDADASLRQLFRNTPLLVPFTDGLAAVGEDRGDTAEEREQQPHDLQISGNIRQCTYLLFYNIRPVAGMLLIFMFIIYERCSDICYYIDARIGCQ</sequence>
<proteinExistence type="predicted"/>
<dbReference type="EMBL" id="VSSQ01010323">
    <property type="protein sequence ID" value="MPM44021.1"/>
    <property type="molecule type" value="Genomic_DNA"/>
</dbReference>
<feature type="transmembrane region" description="Helical" evidence="1">
    <location>
        <begin position="66"/>
        <end position="86"/>
    </location>
</feature>
<name>A0A644ZVU2_9ZZZZ</name>
<reference evidence="2" key="1">
    <citation type="submission" date="2019-08" db="EMBL/GenBank/DDBJ databases">
        <authorList>
            <person name="Kucharzyk K."/>
            <person name="Murdoch R.W."/>
            <person name="Higgins S."/>
            <person name="Loffler F."/>
        </authorList>
    </citation>
    <scope>NUCLEOTIDE SEQUENCE</scope>
</reference>
<comment type="caution">
    <text evidence="2">The sequence shown here is derived from an EMBL/GenBank/DDBJ whole genome shotgun (WGS) entry which is preliminary data.</text>
</comment>
<accession>A0A644ZVU2</accession>
<dbReference type="AlphaFoldDB" id="A0A644ZVU2"/>
<evidence type="ECO:0000313" key="2">
    <source>
        <dbReference type="EMBL" id="MPM44021.1"/>
    </source>
</evidence>
<protein>
    <submittedName>
        <fullName evidence="2">Uncharacterized protein</fullName>
    </submittedName>
</protein>